<name>A0A7N0U6U5_KALFE</name>
<protein>
    <submittedName>
        <fullName evidence="2">Uncharacterized protein</fullName>
    </submittedName>
</protein>
<dbReference type="EnsemblPlants" id="Kaladp0055s0453.3.v1.1">
    <property type="protein sequence ID" value="Kaladp0055s0453.3.v1.1"/>
    <property type="gene ID" value="Kaladp0055s0453.v1.1"/>
</dbReference>
<dbReference type="Gramene" id="Kaladp0055s0453.3.v1.1">
    <property type="protein sequence ID" value="Kaladp0055s0453.3.v1.1"/>
    <property type="gene ID" value="Kaladp0055s0453.v1.1"/>
</dbReference>
<organism evidence="2 3">
    <name type="scientific">Kalanchoe fedtschenkoi</name>
    <name type="common">Lavender scallops</name>
    <name type="synonym">South American air plant</name>
    <dbReference type="NCBI Taxonomy" id="63787"/>
    <lineage>
        <taxon>Eukaryota</taxon>
        <taxon>Viridiplantae</taxon>
        <taxon>Streptophyta</taxon>
        <taxon>Embryophyta</taxon>
        <taxon>Tracheophyta</taxon>
        <taxon>Spermatophyta</taxon>
        <taxon>Magnoliopsida</taxon>
        <taxon>eudicotyledons</taxon>
        <taxon>Gunneridae</taxon>
        <taxon>Pentapetalae</taxon>
        <taxon>Saxifragales</taxon>
        <taxon>Crassulaceae</taxon>
        <taxon>Kalanchoe</taxon>
    </lineage>
</organism>
<evidence type="ECO:0000313" key="3">
    <source>
        <dbReference type="Proteomes" id="UP000594263"/>
    </source>
</evidence>
<dbReference type="AlphaFoldDB" id="A0A7N0U6U5"/>
<dbReference type="Gramene" id="Kaladp0055s0453.1.v1.1">
    <property type="protein sequence ID" value="Kaladp0055s0453.1.v1.1"/>
    <property type="gene ID" value="Kaladp0055s0453.v1.1"/>
</dbReference>
<dbReference type="EnsemblPlants" id="Kaladp0055s0453.1.v1.1">
    <property type="protein sequence ID" value="Kaladp0055s0453.1.v1.1"/>
    <property type="gene ID" value="Kaladp0055s0453.v1.1"/>
</dbReference>
<keyword evidence="1" id="KW-0812">Transmembrane</keyword>
<dbReference type="EnsemblPlants" id="Kaladp0055s0453.2.v1.1">
    <property type="protein sequence ID" value="Kaladp0055s0453.2.v1.1"/>
    <property type="gene ID" value="Kaladp0055s0453.v1.1"/>
</dbReference>
<reference evidence="2" key="1">
    <citation type="submission" date="2021-01" db="UniProtKB">
        <authorList>
            <consortium name="EnsemblPlants"/>
        </authorList>
    </citation>
    <scope>IDENTIFICATION</scope>
</reference>
<dbReference type="Gramene" id="Kaladp0055s0453.5.v1.1">
    <property type="protein sequence ID" value="Kaladp0055s0453.5.v1.1"/>
    <property type="gene ID" value="Kaladp0055s0453.v1.1"/>
</dbReference>
<feature type="transmembrane region" description="Helical" evidence="1">
    <location>
        <begin position="12"/>
        <end position="29"/>
    </location>
</feature>
<dbReference type="Gramene" id="Kaladp0055s0453.2.v1.1">
    <property type="protein sequence ID" value="Kaladp0055s0453.2.v1.1"/>
    <property type="gene ID" value="Kaladp0055s0453.v1.1"/>
</dbReference>
<dbReference type="EnsemblPlants" id="Kaladp0055s0453.5.v1.1">
    <property type="protein sequence ID" value="Kaladp0055s0453.5.v1.1"/>
    <property type="gene ID" value="Kaladp0055s0453.v1.1"/>
</dbReference>
<dbReference type="Gramene" id="Kaladp0055s0453.4.v1.1">
    <property type="protein sequence ID" value="Kaladp0055s0453.4.v1.1"/>
    <property type="gene ID" value="Kaladp0055s0453.v1.1"/>
</dbReference>
<evidence type="ECO:0000313" key="2">
    <source>
        <dbReference type="EnsemblPlants" id="Kaladp0055s0453.3.v1.1"/>
    </source>
</evidence>
<evidence type="ECO:0000256" key="1">
    <source>
        <dbReference type="SAM" id="Phobius"/>
    </source>
</evidence>
<keyword evidence="1" id="KW-1133">Transmembrane helix</keyword>
<accession>A0A7N0U6U5</accession>
<dbReference type="OMA" id="RTRIRDM"/>
<sequence length="76" mass="8391">MAREKKSPGLKILWAWTLGTAAILIASGVRSSMREMEAMMQSDEKQKQLADRLNDSVVIDDAGFQSEGFVKDDSSL</sequence>
<keyword evidence="1" id="KW-0472">Membrane</keyword>
<proteinExistence type="predicted"/>
<dbReference type="EnsemblPlants" id="Kaladp0055s0453.4.v1.1">
    <property type="protein sequence ID" value="Kaladp0055s0453.4.v1.1"/>
    <property type="gene ID" value="Kaladp0055s0453.v1.1"/>
</dbReference>
<keyword evidence="3" id="KW-1185">Reference proteome</keyword>
<dbReference type="Proteomes" id="UP000594263">
    <property type="component" value="Unplaced"/>
</dbReference>